<evidence type="ECO:0000256" key="1">
    <source>
        <dbReference type="ARBA" id="ARBA00022448"/>
    </source>
</evidence>
<evidence type="ECO:0000313" key="6">
    <source>
        <dbReference type="EMBL" id="EMB31689.1"/>
    </source>
</evidence>
<dbReference type="InterPro" id="IPR003439">
    <property type="entry name" value="ABC_transporter-like_ATP-bd"/>
</dbReference>
<dbReference type="Pfam" id="PF00005">
    <property type="entry name" value="ABC_tran"/>
    <property type="match status" value="1"/>
</dbReference>
<dbReference type="Gene3D" id="3.40.50.300">
    <property type="entry name" value="P-loop containing nucleotide triphosphate hydrolases"/>
    <property type="match status" value="1"/>
</dbReference>
<proteinExistence type="inferred from homology"/>
<dbReference type="GO" id="GO:0098796">
    <property type="term" value="C:membrane protein complex"/>
    <property type="evidence" value="ECO:0007669"/>
    <property type="project" value="UniProtKB-ARBA"/>
</dbReference>
<keyword evidence="2" id="KW-0547">Nucleotide-binding</keyword>
<dbReference type="GO" id="GO:0005524">
    <property type="term" value="F:ATP binding"/>
    <property type="evidence" value="ECO:0007669"/>
    <property type="project" value="UniProtKB-KW"/>
</dbReference>
<dbReference type="PATRIC" id="fig|999432.5.peg.2150"/>
<keyword evidence="3" id="KW-0067">ATP-binding</keyword>
<accession>A0A0E2EFR1</accession>
<dbReference type="SMART" id="SM00382">
    <property type="entry name" value="AAA"/>
    <property type="match status" value="1"/>
</dbReference>
<feature type="domain" description="ABC transporter" evidence="5">
    <location>
        <begin position="5"/>
        <end position="245"/>
    </location>
</feature>
<evidence type="ECO:0000256" key="3">
    <source>
        <dbReference type="ARBA" id="ARBA00022840"/>
    </source>
</evidence>
<dbReference type="HOGENOM" id="CLU_000604_1_22_12"/>
<dbReference type="AlphaFoldDB" id="A0A0E2EFR1"/>
<organism evidence="6">
    <name type="scientific">Treponema denticola H-22</name>
    <dbReference type="NCBI Taxonomy" id="999432"/>
    <lineage>
        <taxon>Bacteria</taxon>
        <taxon>Pseudomonadati</taxon>
        <taxon>Spirochaetota</taxon>
        <taxon>Spirochaetia</taxon>
        <taxon>Spirochaetales</taxon>
        <taxon>Treponemataceae</taxon>
        <taxon>Treponema</taxon>
    </lineage>
</organism>
<dbReference type="PANTHER" id="PTHR42798:SF7">
    <property type="entry name" value="ALPHA-D-RIBOSE 1-METHYLPHOSPHONATE 5-TRIPHOSPHATE SYNTHASE SUBUNIT PHNL"/>
    <property type="match status" value="1"/>
</dbReference>
<protein>
    <recommendedName>
        <fullName evidence="5">ABC transporter domain-containing protein</fullName>
    </recommendedName>
</protein>
<name>A0A0E2EFR1_TREDN</name>
<comment type="similarity">
    <text evidence="4">Belongs to the ABC transporter superfamily. Macrolide exporter (TC 3.A.1.122) family.</text>
</comment>
<dbReference type="SUPFAM" id="SSF52540">
    <property type="entry name" value="P-loop containing nucleoside triphosphate hydrolases"/>
    <property type="match status" value="1"/>
</dbReference>
<dbReference type="InterPro" id="IPR003593">
    <property type="entry name" value="AAA+_ATPase"/>
</dbReference>
<gene>
    <name evidence="6" type="ORF">HMPREF9726_02069</name>
</gene>
<dbReference type="GO" id="GO:0022857">
    <property type="term" value="F:transmembrane transporter activity"/>
    <property type="evidence" value="ECO:0007669"/>
    <property type="project" value="UniProtKB-ARBA"/>
</dbReference>
<sequence length="253" mass="28437">METLLDVKNIQKIYKSRFSKQGTVALRDVSFSVKKNEFTAIMGESGSGKTTLLNLLATLDKPSSGEIFLKGEPISKIKTKDISAFRRNKLGFVFQDYNLLDQFSVKDNILLPLVLSNYPIDEMNKRLLPLAEALRISSLLEKYPYEISGGQCQRAAAARAFITKPQLILADEPTGALDSKSSDMLLETFSEMNEAGQTIIMVTHSARAASYAKRVLFLRDGNIYYEIYKGDMGQAVFRERINEGLFMMNRMDS</sequence>
<dbReference type="FunFam" id="3.40.50.300:FF:000032">
    <property type="entry name" value="Export ABC transporter ATP-binding protein"/>
    <property type="match status" value="1"/>
</dbReference>
<dbReference type="InterPro" id="IPR017911">
    <property type="entry name" value="MacB-like_ATP-bd"/>
</dbReference>
<dbReference type="PROSITE" id="PS50893">
    <property type="entry name" value="ABC_TRANSPORTER_2"/>
    <property type="match status" value="1"/>
</dbReference>
<reference evidence="6" key="1">
    <citation type="submission" date="2012-01" db="EMBL/GenBank/DDBJ databases">
        <title>The Genome Sequence of Treponema denticola H-22.</title>
        <authorList>
            <consortium name="The Broad Institute Genome Sequencing Platform"/>
            <person name="Earl A."/>
            <person name="Ward D."/>
            <person name="Feldgarden M."/>
            <person name="Gevers D."/>
            <person name="Blanton J.M."/>
            <person name="Fenno C.J."/>
            <person name="Baranova O.V."/>
            <person name="Mathney J."/>
            <person name="Dewhirst F.E."/>
            <person name="Izard J."/>
            <person name="Young S.K."/>
            <person name="Zeng Q."/>
            <person name="Gargeya S."/>
            <person name="Fitzgerald M."/>
            <person name="Haas B."/>
            <person name="Abouelleil A."/>
            <person name="Alvarado L."/>
            <person name="Arachchi H.M."/>
            <person name="Berlin A."/>
            <person name="Chapman S.B."/>
            <person name="Gearin G."/>
            <person name="Goldberg J."/>
            <person name="Griggs A."/>
            <person name="Gujja S."/>
            <person name="Hansen M."/>
            <person name="Heiman D."/>
            <person name="Howarth C."/>
            <person name="Larimer J."/>
            <person name="Lui A."/>
            <person name="MacDonald P.J.P."/>
            <person name="McCowen C."/>
            <person name="Montmayeur A."/>
            <person name="Murphy C."/>
            <person name="Neiman D."/>
            <person name="Pearson M."/>
            <person name="Priest M."/>
            <person name="Roberts A."/>
            <person name="Saif S."/>
            <person name="Shea T."/>
            <person name="Sisk P."/>
            <person name="Stolte C."/>
            <person name="Sykes S."/>
            <person name="Wortman J."/>
            <person name="Nusbaum C."/>
            <person name="Birren B."/>
        </authorList>
    </citation>
    <scope>NUCLEOTIDE SEQUENCE [LARGE SCALE GENOMIC DNA]</scope>
    <source>
        <strain evidence="6">H-22</strain>
    </source>
</reference>
<dbReference type="Proteomes" id="UP000011705">
    <property type="component" value="Chromosome"/>
</dbReference>
<dbReference type="EMBL" id="AGDV01000020">
    <property type="protein sequence ID" value="EMB31689.1"/>
    <property type="molecule type" value="Genomic_DNA"/>
</dbReference>
<dbReference type="RefSeq" id="WP_002685468.1">
    <property type="nucleotide sequence ID" value="NZ_CM001795.1"/>
</dbReference>
<evidence type="ECO:0000259" key="5">
    <source>
        <dbReference type="PROSITE" id="PS50893"/>
    </source>
</evidence>
<evidence type="ECO:0000256" key="4">
    <source>
        <dbReference type="ARBA" id="ARBA00038388"/>
    </source>
</evidence>
<dbReference type="InterPro" id="IPR027417">
    <property type="entry name" value="P-loop_NTPase"/>
</dbReference>
<dbReference type="PANTHER" id="PTHR42798">
    <property type="entry name" value="LIPOPROTEIN-RELEASING SYSTEM ATP-BINDING PROTEIN LOLD"/>
    <property type="match status" value="1"/>
</dbReference>
<evidence type="ECO:0000256" key="2">
    <source>
        <dbReference type="ARBA" id="ARBA00022741"/>
    </source>
</evidence>
<comment type="caution">
    <text evidence="6">The sequence shown here is derived from an EMBL/GenBank/DDBJ whole genome shotgun (WGS) entry which is preliminary data.</text>
</comment>
<keyword evidence="1" id="KW-0813">Transport</keyword>
<dbReference type="GO" id="GO:0016887">
    <property type="term" value="F:ATP hydrolysis activity"/>
    <property type="evidence" value="ECO:0007669"/>
    <property type="project" value="InterPro"/>
</dbReference>
<dbReference type="CDD" id="cd03255">
    <property type="entry name" value="ABC_MJ0796_LolCDE_FtsE"/>
    <property type="match status" value="1"/>
</dbReference>